<dbReference type="Proteomes" id="UP000756346">
    <property type="component" value="Unassembled WGS sequence"/>
</dbReference>
<dbReference type="GeneID" id="70187200"/>
<dbReference type="RefSeq" id="XP_046004002.1">
    <property type="nucleotide sequence ID" value="XM_046157654.1"/>
</dbReference>
<proteinExistence type="predicted"/>
<accession>A0A9P9BH83</accession>
<evidence type="ECO:0000313" key="1">
    <source>
        <dbReference type="EMBL" id="KAH7009374.1"/>
    </source>
</evidence>
<evidence type="ECO:0000313" key="2">
    <source>
        <dbReference type="Proteomes" id="UP000756346"/>
    </source>
</evidence>
<protein>
    <submittedName>
        <fullName evidence="1">Uncharacterized protein</fullName>
    </submittedName>
</protein>
<dbReference type="AlphaFoldDB" id="A0A9P9BH83"/>
<gene>
    <name evidence="1" type="ORF">B0I36DRAFT_356625</name>
</gene>
<organism evidence="1 2">
    <name type="scientific">Microdochium trichocladiopsis</name>
    <dbReference type="NCBI Taxonomy" id="1682393"/>
    <lineage>
        <taxon>Eukaryota</taxon>
        <taxon>Fungi</taxon>
        <taxon>Dikarya</taxon>
        <taxon>Ascomycota</taxon>
        <taxon>Pezizomycotina</taxon>
        <taxon>Sordariomycetes</taxon>
        <taxon>Xylariomycetidae</taxon>
        <taxon>Xylariales</taxon>
        <taxon>Microdochiaceae</taxon>
        <taxon>Microdochium</taxon>
    </lineage>
</organism>
<sequence>MEVKDGAVLAHRAETCFLHQTGAQTGNSEIRKYVLRALNLAPPQEKCNWGFTEPSIKLEDLAHAARHLSRKYEVPNSVWGVLLEPWSIPSSTYLTLRMQAELAYHPRYDLCQIRAVGFSIGCTRTDMSPNSQQ</sequence>
<reference evidence="1" key="1">
    <citation type="journal article" date="2021" name="Nat. Commun.">
        <title>Genetic determinants of endophytism in the Arabidopsis root mycobiome.</title>
        <authorList>
            <person name="Mesny F."/>
            <person name="Miyauchi S."/>
            <person name="Thiergart T."/>
            <person name="Pickel B."/>
            <person name="Atanasova L."/>
            <person name="Karlsson M."/>
            <person name="Huettel B."/>
            <person name="Barry K.W."/>
            <person name="Haridas S."/>
            <person name="Chen C."/>
            <person name="Bauer D."/>
            <person name="Andreopoulos W."/>
            <person name="Pangilinan J."/>
            <person name="LaButti K."/>
            <person name="Riley R."/>
            <person name="Lipzen A."/>
            <person name="Clum A."/>
            <person name="Drula E."/>
            <person name="Henrissat B."/>
            <person name="Kohler A."/>
            <person name="Grigoriev I.V."/>
            <person name="Martin F.M."/>
            <person name="Hacquard S."/>
        </authorList>
    </citation>
    <scope>NUCLEOTIDE SEQUENCE</scope>
    <source>
        <strain evidence="1">MPI-CAGE-CH-0230</strain>
    </source>
</reference>
<name>A0A9P9BH83_9PEZI</name>
<keyword evidence="2" id="KW-1185">Reference proteome</keyword>
<comment type="caution">
    <text evidence="1">The sequence shown here is derived from an EMBL/GenBank/DDBJ whole genome shotgun (WGS) entry which is preliminary data.</text>
</comment>
<dbReference type="EMBL" id="JAGTJQ010000018">
    <property type="protein sequence ID" value="KAH7009374.1"/>
    <property type="molecule type" value="Genomic_DNA"/>
</dbReference>